<gene>
    <name evidence="5" type="ORF">NE237_023766</name>
</gene>
<dbReference type="OrthoDB" id="1917992at2759"/>
<evidence type="ECO:0000256" key="4">
    <source>
        <dbReference type="SAM" id="MobiDB-lite"/>
    </source>
</evidence>
<evidence type="ECO:0000256" key="1">
    <source>
        <dbReference type="ARBA" id="ARBA00005921"/>
    </source>
</evidence>
<evidence type="ECO:0000256" key="2">
    <source>
        <dbReference type="ARBA" id="ARBA00023054"/>
    </source>
</evidence>
<feature type="coiled-coil region" evidence="3">
    <location>
        <begin position="819"/>
        <end position="951"/>
    </location>
</feature>
<proteinExistence type="inferred from homology"/>
<evidence type="ECO:0008006" key="7">
    <source>
        <dbReference type="Google" id="ProtNLM"/>
    </source>
</evidence>
<dbReference type="PANTHER" id="PTHR31580:SF22">
    <property type="entry name" value="FILAMENT-LIKE PLANT PROTEIN 7"/>
    <property type="match status" value="1"/>
</dbReference>
<dbReference type="SUPFAM" id="SSF57997">
    <property type="entry name" value="Tropomyosin"/>
    <property type="match status" value="1"/>
</dbReference>
<dbReference type="PANTHER" id="PTHR31580">
    <property type="entry name" value="FILAMENT-LIKE PLANT PROTEIN 4"/>
    <property type="match status" value="1"/>
</dbReference>
<evidence type="ECO:0000313" key="6">
    <source>
        <dbReference type="Proteomes" id="UP001141806"/>
    </source>
</evidence>
<comment type="similarity">
    <text evidence="1">Belongs to the FPP family.</text>
</comment>
<evidence type="ECO:0000256" key="3">
    <source>
        <dbReference type="SAM" id="Coils"/>
    </source>
</evidence>
<reference evidence="5" key="1">
    <citation type="journal article" date="2023" name="Plant J.">
        <title>The genome of the king protea, Protea cynaroides.</title>
        <authorList>
            <person name="Chang J."/>
            <person name="Duong T.A."/>
            <person name="Schoeman C."/>
            <person name="Ma X."/>
            <person name="Roodt D."/>
            <person name="Barker N."/>
            <person name="Li Z."/>
            <person name="Van de Peer Y."/>
            <person name="Mizrachi E."/>
        </authorList>
    </citation>
    <scope>NUCLEOTIDE SEQUENCE</scope>
    <source>
        <tissue evidence="5">Young leaves</tissue>
    </source>
</reference>
<keyword evidence="2 3" id="KW-0175">Coiled coil</keyword>
<dbReference type="AlphaFoldDB" id="A0A9Q0K5Q1"/>
<evidence type="ECO:0000313" key="5">
    <source>
        <dbReference type="EMBL" id="KAJ4963827.1"/>
    </source>
</evidence>
<feature type="region of interest" description="Disordered" evidence="4">
    <location>
        <begin position="494"/>
        <end position="522"/>
    </location>
</feature>
<feature type="coiled-coil region" evidence="3">
    <location>
        <begin position="201"/>
        <end position="246"/>
    </location>
</feature>
<organism evidence="5 6">
    <name type="scientific">Protea cynaroides</name>
    <dbReference type="NCBI Taxonomy" id="273540"/>
    <lineage>
        <taxon>Eukaryota</taxon>
        <taxon>Viridiplantae</taxon>
        <taxon>Streptophyta</taxon>
        <taxon>Embryophyta</taxon>
        <taxon>Tracheophyta</taxon>
        <taxon>Spermatophyta</taxon>
        <taxon>Magnoliopsida</taxon>
        <taxon>Proteales</taxon>
        <taxon>Proteaceae</taxon>
        <taxon>Protea</taxon>
    </lineage>
</organism>
<dbReference type="Pfam" id="PF05911">
    <property type="entry name" value="FPP"/>
    <property type="match status" value="1"/>
</dbReference>
<protein>
    <recommendedName>
        <fullName evidence="7">Filament-like plant protein 7</fullName>
    </recommendedName>
</protein>
<feature type="compositionally biased region" description="Polar residues" evidence="4">
    <location>
        <begin position="495"/>
        <end position="506"/>
    </location>
</feature>
<comment type="caution">
    <text evidence="5">The sequence shown here is derived from an EMBL/GenBank/DDBJ whole genome shotgun (WGS) entry which is preliminary data.</text>
</comment>
<name>A0A9Q0K5Q1_9MAGN</name>
<accession>A0A9Q0K5Q1</accession>
<dbReference type="InterPro" id="IPR008587">
    <property type="entry name" value="FPP_plant"/>
</dbReference>
<feature type="coiled-coil region" evidence="3">
    <location>
        <begin position="67"/>
        <end position="129"/>
    </location>
</feature>
<dbReference type="Proteomes" id="UP001141806">
    <property type="component" value="Unassembled WGS sequence"/>
</dbReference>
<keyword evidence="6" id="KW-1185">Reference proteome</keyword>
<dbReference type="EMBL" id="JAMYWD010000008">
    <property type="protein sequence ID" value="KAJ4963827.1"/>
    <property type="molecule type" value="Genomic_DNA"/>
</dbReference>
<sequence length="1133" mass="127585">MSFLYHFLSHFSVESLHFAPAVFSSIMDQKTWLWRKKTMEKTIVVSDKANLLLKANGEERKLGMDKAVELEISVKNLNEKLSSALSECNAKDDLVTEHSKVAEEAIAGWEKAEAEALFFKQELDEALQQRLAADERIAHLDAALKECMLQLRFVREEQEWRIHDAVLEASKEFERTQIVLEEKLAEGSKKLSKLGTENAHLNKALQVKEKLVDNLSQYQSQAEVDFKALTVRLDSMEKENASLKYEVCMLEKELEIRNEERDFNRQSADASHKKHLESVKKIAKLEAECQRLRLLVRKRLPGPAALAKMRNEVEILGKDPYELRRKANPPMAGLMVKDFGADNSPETFRRRIKFLTEQLCAMDEENKNLKEALSKKNSELQASRTMCAHIVSKLSQFETQLGILTKDQTIMELTRIVPSSHELSLDSIAGIGNEYEASSAVSWASALISELEHFRNGKPRERSFSTVGIPDISLMDDFVEMEKLAIVSVDKPFGTSHSSDESNSFMASKAESGVNPSNATGREIVPVTDNHSGSVYTNHEIQSKDGSIGSPSWIQDILRLILEQNRVTQKNSDEILGEIRTALEYTNPGEFVNSMEVPRHSEVLKHTHISGYISWRPPNATPFADSLDEDGVSEINISSKEMRNQQLQSNLNESICKIIELIEGINQPSLMDYEMPAILSEDKNGASFPYNNPATSSGYMVRVFQWKSSELNAVLLQFVQTCSDLLSGKADFEKFARELTSALGWIVNHCFPIQDASRMRDRKPFDWDEPQSEFEIEMGMNIPLPGGRKVHVSQEQLSCFSSTADPNAQSNFSHAEDYLSILIEENRRLKDELTNMQSAKKDLEERLQSATHKSESLMMQLQESEKNIANLHIELEKLKESKGIIEDQIEKHEFLNEDLHTQLTVAMVELNEARQKFSSLEAELEDKSNCCEELEATCLELQLELESLTKKESATYNPNQEDKQLRTDWEITAASEKLAECQETILNLGKQLKALASPREASLFEKVIPTTPATTTDNKTKNTKLRYSLLDQMLAEGEDLNSPKTKEIICSVEPQKLPALPANDSNSLYGPIVPVETVEAPSSNKKMDKNKTTTAVSLAVVPVKKRGGGAGLLKKLLSRKRGKSKKVSLPIVS</sequence>